<dbReference type="VEuPathDB" id="FungiDB:BO78DRAFT_212297"/>
<keyword evidence="1" id="KW-1133">Transmembrane helix</keyword>
<evidence type="ECO:0000313" key="3">
    <source>
        <dbReference type="Proteomes" id="UP000248423"/>
    </source>
</evidence>
<evidence type="ECO:0000313" key="2">
    <source>
        <dbReference type="EMBL" id="PYI02860.1"/>
    </source>
</evidence>
<sequence>MSGMMRGIVRSTHQKSKQVFLTSIGGDSSNSILTIALIIIWMTGSAWVPEHGGRYTRHPCS</sequence>
<evidence type="ECO:0000256" key="1">
    <source>
        <dbReference type="SAM" id="Phobius"/>
    </source>
</evidence>
<dbReference type="Proteomes" id="UP000248423">
    <property type="component" value="Unassembled WGS sequence"/>
</dbReference>
<dbReference type="EMBL" id="KZ826388">
    <property type="protein sequence ID" value="PYI02860.1"/>
    <property type="molecule type" value="Genomic_DNA"/>
</dbReference>
<reference evidence="2 3" key="1">
    <citation type="submission" date="2018-02" db="EMBL/GenBank/DDBJ databases">
        <title>The genomes of Aspergillus section Nigri reveals drivers in fungal speciation.</title>
        <authorList>
            <consortium name="DOE Joint Genome Institute"/>
            <person name="Vesth T.C."/>
            <person name="Nybo J."/>
            <person name="Theobald S."/>
            <person name="Brandl J."/>
            <person name="Frisvad J.C."/>
            <person name="Nielsen K.F."/>
            <person name="Lyhne E.K."/>
            <person name="Kogle M.E."/>
            <person name="Kuo A."/>
            <person name="Riley R."/>
            <person name="Clum A."/>
            <person name="Nolan M."/>
            <person name="Lipzen A."/>
            <person name="Salamov A."/>
            <person name="Henrissat B."/>
            <person name="Wiebenga A."/>
            <person name="De vries R.P."/>
            <person name="Grigoriev I.V."/>
            <person name="Mortensen U.H."/>
            <person name="Andersen M.R."/>
            <person name="Baker S.E."/>
        </authorList>
    </citation>
    <scope>NUCLEOTIDE SEQUENCE [LARGE SCALE GENOMIC DNA]</scope>
    <source>
        <strain evidence="2 3">CBS 121057</strain>
    </source>
</reference>
<name>A0A319E073_ASPSB</name>
<feature type="transmembrane region" description="Helical" evidence="1">
    <location>
        <begin position="20"/>
        <end position="42"/>
    </location>
</feature>
<accession>A0A319E073</accession>
<organism evidence="2 3">
    <name type="scientific">Aspergillus sclerotiicarbonarius (strain CBS 121057 / IBT 28362)</name>
    <dbReference type="NCBI Taxonomy" id="1448318"/>
    <lineage>
        <taxon>Eukaryota</taxon>
        <taxon>Fungi</taxon>
        <taxon>Dikarya</taxon>
        <taxon>Ascomycota</taxon>
        <taxon>Pezizomycotina</taxon>
        <taxon>Eurotiomycetes</taxon>
        <taxon>Eurotiomycetidae</taxon>
        <taxon>Eurotiales</taxon>
        <taxon>Aspergillaceae</taxon>
        <taxon>Aspergillus</taxon>
        <taxon>Aspergillus subgen. Circumdati</taxon>
    </lineage>
</organism>
<proteinExistence type="predicted"/>
<protein>
    <submittedName>
        <fullName evidence="2">Uncharacterized protein</fullName>
    </submittedName>
</protein>
<keyword evidence="1" id="KW-0472">Membrane</keyword>
<dbReference type="AlphaFoldDB" id="A0A319E073"/>
<keyword evidence="3" id="KW-1185">Reference proteome</keyword>
<keyword evidence="1" id="KW-0812">Transmembrane</keyword>
<gene>
    <name evidence="2" type="ORF">BO78DRAFT_212297</name>
</gene>